<feature type="region of interest" description="Disordered" evidence="1">
    <location>
        <begin position="348"/>
        <end position="418"/>
    </location>
</feature>
<reference evidence="2" key="1">
    <citation type="submission" date="2021-01" db="EMBL/GenBank/DDBJ databases">
        <authorList>
            <person name="Bezrukov I."/>
        </authorList>
    </citation>
    <scope>NUCLEOTIDE SEQUENCE</scope>
</reference>
<evidence type="ECO:0000313" key="3">
    <source>
        <dbReference type="Proteomes" id="UP000682877"/>
    </source>
</evidence>
<sequence length="452" mass="50559">MGKTVRAFTASDSEATTSVRHNSRLEWNPGEEAESSRSDRIRVPELIDESDREEDCGNEIAHRDDPIVGIDRFEVLIDLEKEPTNRRRYTEAEVEEKLVPLDVFDFDLPPVISWDPEIVWVPSQSTEDTVLGMLNSCGLEDCGITFIIPDPNDRPWNPPKGYICLYEAYFRKCQLWFPIPSLLVSYAHRQKLAISQLTPAAICNFVADLVFGAKEGYRVNLGCFVELTTLKANKLSGTWVVNARPKLNFMPGTKVSNFKNWESRYFYVRVDLHSSERPFSGRRRIWNDDPDRYAPSPDFPVEYEEVRSAILRAQDRTWKNVTRERVACVMGKVKKSYVSFAARLGSSPLPTVRPQGAGSTAQDPLNTSVSELPKAADGTTESNPISVDPGVASAVRDPPDADLVETGDQIANPQTAVRVDCDLTAPEVIMDGPSTEEAAVAEKRTKSREDKG</sequence>
<dbReference type="EMBL" id="LR999456">
    <property type="protein sequence ID" value="CAE6126431.1"/>
    <property type="molecule type" value="Genomic_DNA"/>
</dbReference>
<feature type="compositionally biased region" description="Polar residues" evidence="1">
    <location>
        <begin position="357"/>
        <end position="370"/>
    </location>
</feature>
<evidence type="ECO:0000313" key="2">
    <source>
        <dbReference type="EMBL" id="CAE6126431.1"/>
    </source>
</evidence>
<proteinExistence type="predicted"/>
<feature type="region of interest" description="Disordered" evidence="1">
    <location>
        <begin position="430"/>
        <end position="452"/>
    </location>
</feature>
<feature type="compositionally biased region" description="Basic and acidic residues" evidence="1">
    <location>
        <begin position="440"/>
        <end position="452"/>
    </location>
</feature>
<feature type="region of interest" description="Disordered" evidence="1">
    <location>
        <begin position="1"/>
        <end position="56"/>
    </location>
</feature>
<dbReference type="PANTHER" id="PTHR31099">
    <property type="entry name" value="OS06G0165300 PROTEIN"/>
    <property type="match status" value="1"/>
</dbReference>
<protein>
    <submittedName>
        <fullName evidence="2">Uncharacterized protein</fullName>
    </submittedName>
</protein>
<feature type="compositionally biased region" description="Acidic residues" evidence="1">
    <location>
        <begin position="46"/>
        <end position="56"/>
    </location>
</feature>
<feature type="compositionally biased region" description="Polar residues" evidence="1">
    <location>
        <begin position="10"/>
        <end position="20"/>
    </location>
</feature>
<dbReference type="Proteomes" id="UP000682877">
    <property type="component" value="Chromosome 6"/>
</dbReference>
<accession>A0A8S2ANW3</accession>
<keyword evidence="3" id="KW-1185">Reference proteome</keyword>
<dbReference type="AlphaFoldDB" id="A0A8S2ANW3"/>
<organism evidence="2 3">
    <name type="scientific">Arabidopsis arenosa</name>
    <name type="common">Sand rock-cress</name>
    <name type="synonym">Cardaminopsis arenosa</name>
    <dbReference type="NCBI Taxonomy" id="38785"/>
    <lineage>
        <taxon>Eukaryota</taxon>
        <taxon>Viridiplantae</taxon>
        <taxon>Streptophyta</taxon>
        <taxon>Embryophyta</taxon>
        <taxon>Tracheophyta</taxon>
        <taxon>Spermatophyta</taxon>
        <taxon>Magnoliopsida</taxon>
        <taxon>eudicotyledons</taxon>
        <taxon>Gunneridae</taxon>
        <taxon>Pentapetalae</taxon>
        <taxon>rosids</taxon>
        <taxon>malvids</taxon>
        <taxon>Brassicales</taxon>
        <taxon>Brassicaceae</taxon>
        <taxon>Camelineae</taxon>
        <taxon>Arabidopsis</taxon>
    </lineage>
</organism>
<feature type="compositionally biased region" description="Basic and acidic residues" evidence="1">
    <location>
        <begin position="34"/>
        <end position="45"/>
    </location>
</feature>
<gene>
    <name evidence="2" type="ORF">AARE701A_LOCUS16397</name>
</gene>
<evidence type="ECO:0000256" key="1">
    <source>
        <dbReference type="SAM" id="MobiDB-lite"/>
    </source>
</evidence>
<name>A0A8S2ANW3_ARAAE</name>
<dbReference type="PANTHER" id="PTHR31099:SF45">
    <property type="entry name" value="DUF1204 DOMAIN-CONTAINING PROTEIN-RELATED"/>
    <property type="match status" value="1"/>
</dbReference>